<evidence type="ECO:0000256" key="7">
    <source>
        <dbReference type="ARBA" id="ARBA00022679"/>
    </source>
</evidence>
<evidence type="ECO:0000256" key="8">
    <source>
        <dbReference type="ARBA" id="ARBA00022741"/>
    </source>
</evidence>
<comment type="function">
    <text evidence="15">Catalyzes the ATP-dependent phosphorylation of the 3-deoxy-D-manno-octulosonic acid (Kdo) residue in Kdo-lipid IV(A) at the 4-OH position.</text>
</comment>
<organism evidence="16 17">
    <name type="scientific">Natronospira bacteriovora</name>
    <dbReference type="NCBI Taxonomy" id="3069753"/>
    <lineage>
        <taxon>Bacteria</taxon>
        <taxon>Pseudomonadati</taxon>
        <taxon>Pseudomonadota</taxon>
        <taxon>Gammaproteobacteria</taxon>
        <taxon>Natronospirales</taxon>
        <taxon>Natronospiraceae</taxon>
        <taxon>Natronospira</taxon>
    </lineage>
</organism>
<evidence type="ECO:0000256" key="2">
    <source>
        <dbReference type="ARBA" id="ARBA00004713"/>
    </source>
</evidence>
<keyword evidence="7 15" id="KW-0808">Transferase</keyword>
<keyword evidence="10 15" id="KW-0067">ATP-binding</keyword>
<proteinExistence type="inferred from homology"/>
<evidence type="ECO:0000313" key="17">
    <source>
        <dbReference type="Proteomes" id="UP001239019"/>
    </source>
</evidence>
<evidence type="ECO:0000256" key="9">
    <source>
        <dbReference type="ARBA" id="ARBA00022777"/>
    </source>
</evidence>
<dbReference type="Pfam" id="PF06293">
    <property type="entry name" value="Kdo"/>
    <property type="match status" value="1"/>
</dbReference>
<comment type="similarity">
    <text evidence="3 15">Belongs to the protein kinase superfamily. KdkA/RfaP family.</text>
</comment>
<dbReference type="SUPFAM" id="SSF56112">
    <property type="entry name" value="Protein kinase-like (PK-like)"/>
    <property type="match status" value="1"/>
</dbReference>
<dbReference type="NCBIfam" id="NF002475">
    <property type="entry name" value="PRK01723.1"/>
    <property type="match status" value="1"/>
</dbReference>
<keyword evidence="6 15" id="KW-0997">Cell inner membrane</keyword>
<evidence type="ECO:0000256" key="13">
    <source>
        <dbReference type="ARBA" id="ARBA00029511"/>
    </source>
</evidence>
<dbReference type="RefSeq" id="WP_306728115.1">
    <property type="nucleotide sequence ID" value="NZ_JAVDDT010000003.1"/>
</dbReference>
<evidence type="ECO:0000256" key="12">
    <source>
        <dbReference type="ARBA" id="ARBA00023136"/>
    </source>
</evidence>
<keyword evidence="12 15" id="KW-0472">Membrane</keyword>
<evidence type="ECO:0000256" key="14">
    <source>
        <dbReference type="ARBA" id="ARBA00034417"/>
    </source>
</evidence>
<evidence type="ECO:0000313" key="16">
    <source>
        <dbReference type="EMBL" id="MDQ2069617.1"/>
    </source>
</evidence>
<evidence type="ECO:0000256" key="15">
    <source>
        <dbReference type="HAMAP-Rule" id="MF_00521"/>
    </source>
</evidence>
<gene>
    <name evidence="15" type="primary">kdkA</name>
    <name evidence="16" type="ORF">RBH19_07015</name>
</gene>
<evidence type="ECO:0000256" key="6">
    <source>
        <dbReference type="ARBA" id="ARBA00022519"/>
    </source>
</evidence>
<dbReference type="EC" id="2.7.1.166" evidence="4 15"/>
<dbReference type="GO" id="GO:0016301">
    <property type="term" value="F:kinase activity"/>
    <property type="evidence" value="ECO:0007669"/>
    <property type="project" value="UniProtKB-KW"/>
</dbReference>
<evidence type="ECO:0000256" key="5">
    <source>
        <dbReference type="ARBA" id="ARBA00022475"/>
    </source>
</evidence>
<evidence type="ECO:0000256" key="4">
    <source>
        <dbReference type="ARBA" id="ARBA00011988"/>
    </source>
</evidence>
<evidence type="ECO:0000256" key="10">
    <source>
        <dbReference type="ARBA" id="ARBA00022840"/>
    </source>
</evidence>
<name>A0ABU0W6N3_9GAMM</name>
<sequence length="247" mass="28193">MNSDSLFPSRQEGCLMLADARRMGQPKPEHFEPDWWRAAGRIIGEATGRGSAWFIDVDNEQWVLRHYRRGGVVGRFNQDAYLFTGEARSRPVRELRLLAEMEGRGLPVPAPVAMRLQRHGLFYRADLLTVRVPGRPLSALLADGAADPALFAVIGEVIGRFHREGVFHADLNAHNILVDGHSVHLIDFDRGEWRSPGRWQRANLDRLQRSLRKLLADQWRGNAHWLQCWLALEQAWQEALSPETPIE</sequence>
<dbReference type="EMBL" id="JAVDDT010000003">
    <property type="protein sequence ID" value="MDQ2069617.1"/>
    <property type="molecule type" value="Genomic_DNA"/>
</dbReference>
<comment type="pathway">
    <text evidence="2 15">Bacterial outer membrane biogenesis; LPS core biosynthesis.</text>
</comment>
<feature type="active site" evidence="15">
    <location>
        <position position="170"/>
    </location>
</feature>
<dbReference type="InterPro" id="IPR022826">
    <property type="entry name" value="KDO_kinase"/>
</dbReference>
<keyword evidence="8 15" id="KW-0547">Nucleotide-binding</keyword>
<keyword evidence="17" id="KW-1185">Reference proteome</keyword>
<comment type="catalytic activity">
    <reaction evidence="14 15">
        <text>an alpha-Kdo-(2-&gt;6)-lipid IVA + ATP = a 4-O-phospho-alpha-Kdo-(2-&gt;6)-lipid IVA + ADP + H(+)</text>
        <dbReference type="Rhea" id="RHEA:74271"/>
        <dbReference type="ChEBI" id="CHEBI:15378"/>
        <dbReference type="ChEBI" id="CHEBI:30616"/>
        <dbReference type="ChEBI" id="CHEBI:176428"/>
        <dbReference type="ChEBI" id="CHEBI:193140"/>
        <dbReference type="ChEBI" id="CHEBI:456216"/>
        <dbReference type="EC" id="2.7.1.166"/>
    </reaction>
</comment>
<reference evidence="16 17" key="1">
    <citation type="submission" date="2023-08" db="EMBL/GenBank/DDBJ databases">
        <title>Whole-genome sequencing of halo(alkali)philic microorganisms from hypersaline lakes.</title>
        <authorList>
            <person name="Sorokin D.Y."/>
            <person name="Abbas B."/>
            <person name="Merkel A.Y."/>
        </authorList>
    </citation>
    <scope>NUCLEOTIDE SEQUENCE [LARGE SCALE GENOMIC DNA]</scope>
    <source>
        <strain evidence="16 17">AB-CW4</strain>
    </source>
</reference>
<keyword evidence="5 15" id="KW-1003">Cell membrane</keyword>
<accession>A0ABU0W6N3</accession>
<keyword evidence="11 15" id="KW-0448">Lipopolysaccharide biosynthesis</keyword>
<comment type="subcellular location">
    <subcellularLocation>
        <location evidence="1 15">Cell inner membrane</location>
        <topology evidence="1 15">Peripheral membrane protein</topology>
        <orientation evidence="1 15">Cytoplasmic side</orientation>
    </subcellularLocation>
</comment>
<dbReference type="Gene3D" id="1.10.510.10">
    <property type="entry name" value="Transferase(Phosphotransferase) domain 1"/>
    <property type="match status" value="1"/>
</dbReference>
<evidence type="ECO:0000256" key="11">
    <source>
        <dbReference type="ARBA" id="ARBA00022985"/>
    </source>
</evidence>
<protein>
    <recommendedName>
        <fullName evidence="13 15">3-deoxy-D-manno-octulosonic acid kinase</fullName>
        <shortName evidence="15">Kdo kinase</shortName>
        <ecNumber evidence="4 15">2.7.1.166</ecNumber>
    </recommendedName>
</protein>
<dbReference type="InterPro" id="IPR011009">
    <property type="entry name" value="Kinase-like_dom_sf"/>
</dbReference>
<evidence type="ECO:0000256" key="1">
    <source>
        <dbReference type="ARBA" id="ARBA00004515"/>
    </source>
</evidence>
<evidence type="ECO:0000256" key="3">
    <source>
        <dbReference type="ARBA" id="ARBA00010327"/>
    </source>
</evidence>
<dbReference type="HAMAP" id="MF_00521">
    <property type="entry name" value="KDO_kinase"/>
    <property type="match status" value="1"/>
</dbReference>
<keyword evidence="9 15" id="KW-0418">Kinase</keyword>
<comment type="caution">
    <text evidence="16">The sequence shown here is derived from an EMBL/GenBank/DDBJ whole genome shotgun (WGS) entry which is preliminary data.</text>
</comment>
<dbReference type="Proteomes" id="UP001239019">
    <property type="component" value="Unassembled WGS sequence"/>
</dbReference>